<dbReference type="SUPFAM" id="SSF56281">
    <property type="entry name" value="Metallo-hydrolase/oxidoreductase"/>
    <property type="match status" value="1"/>
</dbReference>
<keyword evidence="11" id="KW-0046">Antibiotic resistance</keyword>
<dbReference type="InterPro" id="IPR036866">
    <property type="entry name" value="RibonucZ/Hydroxyglut_hydro"/>
</dbReference>
<accession>A0A1T4KB52</accession>
<evidence type="ECO:0000259" key="12">
    <source>
        <dbReference type="SMART" id="SM00849"/>
    </source>
</evidence>
<evidence type="ECO:0000256" key="3">
    <source>
        <dbReference type="ARBA" id="ARBA00004418"/>
    </source>
</evidence>
<evidence type="ECO:0000256" key="8">
    <source>
        <dbReference type="ARBA" id="ARBA00022764"/>
    </source>
</evidence>
<comment type="catalytic activity">
    <reaction evidence="1">
        <text>a beta-lactam + H2O = a substituted beta-amino acid</text>
        <dbReference type="Rhea" id="RHEA:20401"/>
        <dbReference type="ChEBI" id="CHEBI:15377"/>
        <dbReference type="ChEBI" id="CHEBI:35627"/>
        <dbReference type="ChEBI" id="CHEBI:140347"/>
        <dbReference type="EC" id="3.5.2.6"/>
    </reaction>
</comment>
<protein>
    <recommendedName>
        <fullName evidence="5">beta-lactamase</fullName>
        <ecNumber evidence="5">3.5.2.6</ecNumber>
    </recommendedName>
</protein>
<evidence type="ECO:0000313" key="13">
    <source>
        <dbReference type="EMBL" id="SJZ39622.1"/>
    </source>
</evidence>
<dbReference type="GO" id="GO:0008800">
    <property type="term" value="F:beta-lactamase activity"/>
    <property type="evidence" value="ECO:0007669"/>
    <property type="project" value="UniProtKB-EC"/>
</dbReference>
<evidence type="ECO:0000256" key="6">
    <source>
        <dbReference type="ARBA" id="ARBA00022723"/>
    </source>
</evidence>
<evidence type="ECO:0000256" key="9">
    <source>
        <dbReference type="ARBA" id="ARBA00022801"/>
    </source>
</evidence>
<dbReference type="EC" id="3.5.2.6" evidence="5"/>
<evidence type="ECO:0000313" key="14">
    <source>
        <dbReference type="Proteomes" id="UP000190395"/>
    </source>
</evidence>
<dbReference type="Pfam" id="PF00753">
    <property type="entry name" value="Lactamase_B"/>
    <property type="match status" value="1"/>
</dbReference>
<dbReference type="Proteomes" id="UP000190395">
    <property type="component" value="Unassembled WGS sequence"/>
</dbReference>
<proteinExistence type="inferred from homology"/>
<dbReference type="GeneID" id="303366343"/>
<comment type="subcellular location">
    <subcellularLocation>
        <location evidence="3">Periplasm</location>
    </subcellularLocation>
</comment>
<dbReference type="OrthoDB" id="420651at2"/>
<reference evidence="13 14" key="1">
    <citation type="submission" date="2017-02" db="EMBL/GenBank/DDBJ databases">
        <authorList>
            <person name="Peterson S.W."/>
        </authorList>
    </citation>
    <scope>NUCLEOTIDE SEQUENCE [LARGE SCALE GENOMIC DNA]</scope>
    <source>
        <strain evidence="13 14">ATCC BAA-909</strain>
    </source>
</reference>
<dbReference type="AlphaFoldDB" id="A0A1T4KB52"/>
<dbReference type="RefSeq" id="WP_078929729.1">
    <property type="nucleotide sequence ID" value="NZ_CAMCOW010000042.1"/>
</dbReference>
<dbReference type="EMBL" id="FUXC01000001">
    <property type="protein sequence ID" value="SJZ39622.1"/>
    <property type="molecule type" value="Genomic_DNA"/>
</dbReference>
<dbReference type="GO" id="GO:0042597">
    <property type="term" value="C:periplasmic space"/>
    <property type="evidence" value="ECO:0007669"/>
    <property type="project" value="UniProtKB-SubCell"/>
</dbReference>
<evidence type="ECO:0000256" key="5">
    <source>
        <dbReference type="ARBA" id="ARBA00012865"/>
    </source>
</evidence>
<comment type="similarity">
    <text evidence="4">Belongs to the metallo-beta-lactamase superfamily. Class-B beta-lactamase family.</text>
</comment>
<dbReference type="STRING" id="225004.SAMN02745152_00063"/>
<keyword evidence="6" id="KW-0479">Metal-binding</keyword>
<dbReference type="CDD" id="cd07743">
    <property type="entry name" value="metallo-hydrolase-like_MBL-fold"/>
    <property type="match status" value="1"/>
</dbReference>
<gene>
    <name evidence="13" type="ORF">SAMN02745152_00063</name>
</gene>
<dbReference type="InterPro" id="IPR050855">
    <property type="entry name" value="NDM-1-like"/>
</dbReference>
<dbReference type="PANTHER" id="PTHR42951:SF14">
    <property type="entry name" value="METALLO-BETA-LACTAMASE SUPERFAMILY PROTEIN"/>
    <property type="match status" value="1"/>
</dbReference>
<evidence type="ECO:0000256" key="7">
    <source>
        <dbReference type="ARBA" id="ARBA00022729"/>
    </source>
</evidence>
<keyword evidence="7" id="KW-0732">Signal</keyword>
<comment type="cofactor">
    <cofactor evidence="2">
        <name>Zn(2+)</name>
        <dbReference type="ChEBI" id="CHEBI:29105"/>
    </cofactor>
</comment>
<dbReference type="SMART" id="SM00849">
    <property type="entry name" value="Lactamase_B"/>
    <property type="match status" value="1"/>
</dbReference>
<dbReference type="GO" id="GO:0046677">
    <property type="term" value="P:response to antibiotic"/>
    <property type="evidence" value="ECO:0007669"/>
    <property type="project" value="UniProtKB-KW"/>
</dbReference>
<sequence length="311" mass="34668">MNEKTEFTELSKNIYLLALPTNIGIIALKQPDSSTNIYLIDSGNDERYAKAILETVNSSFNSPKIKSVINTHSHADHCGGNEYLRSKTGCQIIASTGEAAIMECPVLETGLIWGGMPVKELETKYFTASPCIADKTFKSGSDFYIEDKIHVQTVPLKGHYIDQTGFLITDTDGKKIFFAGDCLSGRDAIKRYWIQYLFNEEESKKSLLALSKIQADFYVPGHGQGVEEIEGLVELNLIALLETENMILDELKTPKTAEQILQNVSTRNGISLKLSQYVLIGCTLRSYLSSLSDSGKIKYEIKDNMMYWSLA</sequence>
<keyword evidence="9" id="KW-0378">Hydrolase</keyword>
<dbReference type="PROSITE" id="PS00743">
    <property type="entry name" value="BETA_LACTAMASE_B_1"/>
    <property type="match status" value="1"/>
</dbReference>
<feature type="domain" description="Metallo-beta-lactamase" evidence="12">
    <location>
        <begin position="20"/>
        <end position="222"/>
    </location>
</feature>
<dbReference type="GO" id="GO:0008270">
    <property type="term" value="F:zinc ion binding"/>
    <property type="evidence" value="ECO:0007669"/>
    <property type="project" value="InterPro"/>
</dbReference>
<evidence type="ECO:0000256" key="1">
    <source>
        <dbReference type="ARBA" id="ARBA00001526"/>
    </source>
</evidence>
<evidence type="ECO:0000256" key="4">
    <source>
        <dbReference type="ARBA" id="ARBA00005250"/>
    </source>
</evidence>
<keyword evidence="14" id="KW-1185">Reference proteome</keyword>
<organism evidence="13 14">
    <name type="scientific">Treponema berlinense</name>
    <dbReference type="NCBI Taxonomy" id="225004"/>
    <lineage>
        <taxon>Bacteria</taxon>
        <taxon>Pseudomonadati</taxon>
        <taxon>Spirochaetota</taxon>
        <taxon>Spirochaetia</taxon>
        <taxon>Spirochaetales</taxon>
        <taxon>Treponemataceae</taxon>
        <taxon>Treponema</taxon>
    </lineage>
</organism>
<dbReference type="PANTHER" id="PTHR42951">
    <property type="entry name" value="METALLO-BETA-LACTAMASE DOMAIN-CONTAINING"/>
    <property type="match status" value="1"/>
</dbReference>
<evidence type="ECO:0000256" key="2">
    <source>
        <dbReference type="ARBA" id="ARBA00001947"/>
    </source>
</evidence>
<dbReference type="InterPro" id="IPR001018">
    <property type="entry name" value="Beta-lactamase_class-B_CS"/>
</dbReference>
<dbReference type="GO" id="GO:0017001">
    <property type="term" value="P:antibiotic catabolic process"/>
    <property type="evidence" value="ECO:0007669"/>
    <property type="project" value="InterPro"/>
</dbReference>
<evidence type="ECO:0000256" key="11">
    <source>
        <dbReference type="ARBA" id="ARBA00023251"/>
    </source>
</evidence>
<dbReference type="Gene3D" id="3.60.15.10">
    <property type="entry name" value="Ribonuclease Z/Hydroxyacylglutathione hydrolase-like"/>
    <property type="match status" value="1"/>
</dbReference>
<name>A0A1T4KB52_9SPIR</name>
<keyword evidence="10" id="KW-0862">Zinc</keyword>
<evidence type="ECO:0000256" key="10">
    <source>
        <dbReference type="ARBA" id="ARBA00022833"/>
    </source>
</evidence>
<keyword evidence="8" id="KW-0574">Periplasm</keyword>
<dbReference type="InterPro" id="IPR001279">
    <property type="entry name" value="Metallo-B-lactamas"/>
</dbReference>